<comment type="caution">
    <text evidence="1">The sequence shown here is derived from an EMBL/GenBank/DDBJ whole genome shotgun (WGS) entry which is preliminary data.</text>
</comment>
<dbReference type="Gene3D" id="3.40.1410.10">
    <property type="entry name" value="Chorismate lyase-like"/>
    <property type="match status" value="1"/>
</dbReference>
<keyword evidence="2" id="KW-1185">Reference proteome</keyword>
<sequence length="178" mass="20843">MSQAPIRGERLAQGMIQDLLLYSDGTTTRMIEILVHQQVEIHVFRHSLLSFSELPDHVPFTSEGPFLKRLSSLMLNGRYLSYNVVYADMSCMPDYIANELRAKRFPIGKIIHEYDTRREFVELTTVTSEEMDDFHEIVPLSSTMYPKKGYHILHQGKPLFHVIEYFDLPNLMHFHLRD</sequence>
<reference evidence="2" key="1">
    <citation type="journal article" date="2019" name="Int. J. Syst. Evol. Microbiol.">
        <title>The Global Catalogue of Microorganisms (GCM) 10K type strain sequencing project: providing services to taxonomists for standard genome sequencing and annotation.</title>
        <authorList>
            <consortium name="The Broad Institute Genomics Platform"/>
            <consortium name="The Broad Institute Genome Sequencing Center for Infectious Disease"/>
            <person name="Wu L."/>
            <person name="Ma J."/>
        </authorList>
    </citation>
    <scope>NUCLEOTIDE SEQUENCE [LARGE SCALE GENOMIC DNA]</scope>
    <source>
        <strain evidence="2">CGMCC 1.12404</strain>
    </source>
</reference>
<dbReference type="InterPro" id="IPR028978">
    <property type="entry name" value="Chorismate_lyase_/UTRA_dom_sf"/>
</dbReference>
<dbReference type="EMBL" id="BMEX01000016">
    <property type="protein sequence ID" value="GGA54551.1"/>
    <property type="molecule type" value="Genomic_DNA"/>
</dbReference>
<protein>
    <recommendedName>
        <fullName evidence="3">Chorismate lyase</fullName>
    </recommendedName>
</protein>
<dbReference type="RefSeq" id="WP_188433300.1">
    <property type="nucleotide sequence ID" value="NZ_BMEX01000016.1"/>
</dbReference>
<dbReference type="Pfam" id="PF01947">
    <property type="entry name" value="Rv2949c-like"/>
    <property type="match status" value="1"/>
</dbReference>
<evidence type="ECO:0000313" key="1">
    <source>
        <dbReference type="EMBL" id="GGA54551.1"/>
    </source>
</evidence>
<evidence type="ECO:0008006" key="3">
    <source>
        <dbReference type="Google" id="ProtNLM"/>
    </source>
</evidence>
<accession>A0ABQ1H2D0</accession>
<dbReference type="SUPFAM" id="SSF64288">
    <property type="entry name" value="Chorismate lyase-like"/>
    <property type="match status" value="1"/>
</dbReference>
<evidence type="ECO:0000313" key="2">
    <source>
        <dbReference type="Proteomes" id="UP000617979"/>
    </source>
</evidence>
<dbReference type="Proteomes" id="UP000617979">
    <property type="component" value="Unassembled WGS sequence"/>
</dbReference>
<proteinExistence type="predicted"/>
<organism evidence="1 2">
    <name type="scientific">Kroppenstedtia guangzhouensis</name>
    <dbReference type="NCBI Taxonomy" id="1274356"/>
    <lineage>
        <taxon>Bacteria</taxon>
        <taxon>Bacillati</taxon>
        <taxon>Bacillota</taxon>
        <taxon>Bacilli</taxon>
        <taxon>Bacillales</taxon>
        <taxon>Thermoactinomycetaceae</taxon>
        <taxon>Kroppenstedtia</taxon>
    </lineage>
</organism>
<gene>
    <name evidence="1" type="ORF">GCM10007416_29680</name>
</gene>
<dbReference type="InterPro" id="IPR002800">
    <property type="entry name" value="Rv2949c-like"/>
</dbReference>
<name>A0ABQ1H2D0_9BACL</name>